<keyword evidence="3" id="KW-1185">Reference proteome</keyword>
<reference evidence="2 3" key="1">
    <citation type="journal article" date="2023" name="Life. Sci Alliance">
        <title>Evolutionary insights into 3D genome organization and epigenetic landscape of Vigna mungo.</title>
        <authorList>
            <person name="Junaid A."/>
            <person name="Singh B."/>
            <person name="Bhatia S."/>
        </authorList>
    </citation>
    <scope>NUCLEOTIDE SEQUENCE [LARGE SCALE GENOMIC DNA]</scope>
    <source>
        <strain evidence="2">Urdbean</strain>
    </source>
</reference>
<organism evidence="2 3">
    <name type="scientific">Vigna mungo</name>
    <name type="common">Black gram</name>
    <name type="synonym">Phaseolus mungo</name>
    <dbReference type="NCBI Taxonomy" id="3915"/>
    <lineage>
        <taxon>Eukaryota</taxon>
        <taxon>Viridiplantae</taxon>
        <taxon>Streptophyta</taxon>
        <taxon>Embryophyta</taxon>
        <taxon>Tracheophyta</taxon>
        <taxon>Spermatophyta</taxon>
        <taxon>Magnoliopsida</taxon>
        <taxon>eudicotyledons</taxon>
        <taxon>Gunneridae</taxon>
        <taxon>Pentapetalae</taxon>
        <taxon>rosids</taxon>
        <taxon>fabids</taxon>
        <taxon>Fabales</taxon>
        <taxon>Fabaceae</taxon>
        <taxon>Papilionoideae</taxon>
        <taxon>50 kb inversion clade</taxon>
        <taxon>NPAAA clade</taxon>
        <taxon>indigoferoid/millettioid clade</taxon>
        <taxon>Phaseoleae</taxon>
        <taxon>Vigna</taxon>
    </lineage>
</organism>
<name>A0AAQ3N209_VIGMU</name>
<protein>
    <submittedName>
        <fullName evidence="2">Uncharacterized protein</fullName>
    </submittedName>
</protein>
<feature type="region of interest" description="Disordered" evidence="1">
    <location>
        <begin position="117"/>
        <end position="150"/>
    </location>
</feature>
<proteinExistence type="predicted"/>
<dbReference type="AlphaFoldDB" id="A0AAQ3N209"/>
<dbReference type="Proteomes" id="UP001374535">
    <property type="component" value="Chromosome 8"/>
</dbReference>
<evidence type="ECO:0000256" key="1">
    <source>
        <dbReference type="SAM" id="MobiDB-lite"/>
    </source>
</evidence>
<evidence type="ECO:0000313" key="3">
    <source>
        <dbReference type="Proteomes" id="UP001374535"/>
    </source>
</evidence>
<evidence type="ECO:0000313" key="2">
    <source>
        <dbReference type="EMBL" id="WVZ01439.1"/>
    </source>
</evidence>
<accession>A0AAQ3N209</accession>
<sequence>MLNLPNSFHLSHELPISLTRHMNELLDGNNTAIFELSLVHFTKSPRADQTLSTETISSLEKMCERQLPQRLLKGGNIDAQRLRKAGKLPTTAPRSGKTLYILFSNLLLLLSLPHPVQSQHKPKRKQEEAKQTNDNPSCYRLLLLPNPNTH</sequence>
<gene>
    <name evidence="2" type="ORF">V8G54_027508</name>
</gene>
<dbReference type="EMBL" id="CP144693">
    <property type="protein sequence ID" value="WVZ01439.1"/>
    <property type="molecule type" value="Genomic_DNA"/>
</dbReference>